<sequence>MYNIEKIQICGVECYSIERIDSPYGHYDQLEEEKLGEVQEEKSKIPDPQFNSWDEILIAMVHDRPVLWDSRLPMSTRCKTERDKLWKEISDALEKSVETLQKKWRNLRDTYIRCEGETEMHVTSGSSPEKQRKPWKFYNSMKFLTDVIAPRSTISNLISPTSCSSQEIVCPSKKIKPKVLMKLEGADLTAIESLPVPNVTQAKVNPICQQLSTILDQLPIRKKAKLEIEFLTKAYGIANRNAQDSRQLVRTQSLGSVGAQTVDSVWRSDDNSSCGSDAHSINEINLAARKQKQKEWFETSLDGPAPSTPTRSHSVMSSTLQSSIASISPEEKYMEMNPHKSPLEIPSESKRQPSPTVHEPNMELFNNNIPKHGTLIQAGQCKPYHEETKPCEMDRHHWHNVGNLNETFVEENPNAVQKVIYQPLQAMTCQPFSPNKKVIFEIV</sequence>
<dbReference type="AlphaFoldDB" id="A0AAN7V5R7"/>
<dbReference type="GO" id="GO:0005634">
    <property type="term" value="C:nucleus"/>
    <property type="evidence" value="ECO:0007669"/>
    <property type="project" value="TreeGrafter"/>
</dbReference>
<dbReference type="Proteomes" id="UP001329430">
    <property type="component" value="Chromosome 9"/>
</dbReference>
<name>A0AAN7V5R7_9COLE</name>
<dbReference type="PANTHER" id="PTHR12243">
    <property type="entry name" value="MADF DOMAIN TRANSCRIPTION FACTOR"/>
    <property type="match status" value="1"/>
</dbReference>
<reference evidence="3 4" key="1">
    <citation type="journal article" date="2024" name="Insects">
        <title>An Improved Chromosome-Level Genome Assembly of the Firefly Pyrocoelia pectoralis.</title>
        <authorList>
            <person name="Fu X."/>
            <person name="Meyer-Rochow V.B."/>
            <person name="Ballantyne L."/>
            <person name="Zhu X."/>
        </authorList>
    </citation>
    <scope>NUCLEOTIDE SEQUENCE [LARGE SCALE GENOMIC DNA]</scope>
    <source>
        <strain evidence="3">XCY_ONT2</strain>
    </source>
</reference>
<dbReference type="Pfam" id="PF10545">
    <property type="entry name" value="MADF_DNA_bdg"/>
    <property type="match status" value="1"/>
</dbReference>
<feature type="compositionally biased region" description="Basic and acidic residues" evidence="1">
    <location>
        <begin position="334"/>
        <end position="351"/>
    </location>
</feature>
<accession>A0AAN7V5R7</accession>
<dbReference type="InterPro" id="IPR039353">
    <property type="entry name" value="TF_Adf1"/>
</dbReference>
<evidence type="ECO:0000313" key="4">
    <source>
        <dbReference type="Proteomes" id="UP001329430"/>
    </source>
</evidence>
<evidence type="ECO:0000259" key="2">
    <source>
        <dbReference type="PROSITE" id="PS51029"/>
    </source>
</evidence>
<dbReference type="PANTHER" id="PTHR12243:SF64">
    <property type="entry name" value="DORSAL INTERACTING PROTEIN 3-RELATED"/>
    <property type="match status" value="1"/>
</dbReference>
<dbReference type="GO" id="GO:0005667">
    <property type="term" value="C:transcription regulator complex"/>
    <property type="evidence" value="ECO:0007669"/>
    <property type="project" value="TreeGrafter"/>
</dbReference>
<feature type="domain" description="MADF" evidence="2">
    <location>
        <begin position="56"/>
        <end position="149"/>
    </location>
</feature>
<evidence type="ECO:0000256" key="1">
    <source>
        <dbReference type="SAM" id="MobiDB-lite"/>
    </source>
</evidence>
<protein>
    <recommendedName>
        <fullName evidence="2">MADF domain-containing protein</fullName>
    </recommendedName>
</protein>
<evidence type="ECO:0000313" key="3">
    <source>
        <dbReference type="EMBL" id="KAK5639016.1"/>
    </source>
</evidence>
<dbReference type="SMART" id="SM00595">
    <property type="entry name" value="MADF"/>
    <property type="match status" value="1"/>
</dbReference>
<dbReference type="InterPro" id="IPR006578">
    <property type="entry name" value="MADF-dom"/>
</dbReference>
<feature type="region of interest" description="Disordered" evidence="1">
    <location>
        <begin position="334"/>
        <end position="359"/>
    </location>
</feature>
<organism evidence="3 4">
    <name type="scientific">Pyrocoelia pectoralis</name>
    <dbReference type="NCBI Taxonomy" id="417401"/>
    <lineage>
        <taxon>Eukaryota</taxon>
        <taxon>Metazoa</taxon>
        <taxon>Ecdysozoa</taxon>
        <taxon>Arthropoda</taxon>
        <taxon>Hexapoda</taxon>
        <taxon>Insecta</taxon>
        <taxon>Pterygota</taxon>
        <taxon>Neoptera</taxon>
        <taxon>Endopterygota</taxon>
        <taxon>Coleoptera</taxon>
        <taxon>Polyphaga</taxon>
        <taxon>Elateriformia</taxon>
        <taxon>Elateroidea</taxon>
        <taxon>Lampyridae</taxon>
        <taxon>Lampyrinae</taxon>
        <taxon>Pyrocoelia</taxon>
    </lineage>
</organism>
<keyword evidence="4" id="KW-1185">Reference proteome</keyword>
<dbReference type="GO" id="GO:0006357">
    <property type="term" value="P:regulation of transcription by RNA polymerase II"/>
    <property type="evidence" value="ECO:0007669"/>
    <property type="project" value="TreeGrafter"/>
</dbReference>
<gene>
    <name evidence="3" type="ORF">RI129_011508</name>
</gene>
<dbReference type="EMBL" id="JAVRBK010000009">
    <property type="protein sequence ID" value="KAK5639016.1"/>
    <property type="molecule type" value="Genomic_DNA"/>
</dbReference>
<dbReference type="PROSITE" id="PS51029">
    <property type="entry name" value="MADF"/>
    <property type="match status" value="1"/>
</dbReference>
<proteinExistence type="predicted"/>
<comment type="caution">
    <text evidence="3">The sequence shown here is derived from an EMBL/GenBank/DDBJ whole genome shotgun (WGS) entry which is preliminary data.</text>
</comment>